<dbReference type="Pfam" id="PF01641">
    <property type="entry name" value="SelR"/>
    <property type="match status" value="1"/>
</dbReference>
<evidence type="ECO:0000256" key="2">
    <source>
        <dbReference type="ARBA" id="ARBA00023002"/>
    </source>
</evidence>
<dbReference type="SUPFAM" id="SSF51316">
    <property type="entry name" value="Mss4-like"/>
    <property type="match status" value="1"/>
</dbReference>
<dbReference type="PROSITE" id="PS51790">
    <property type="entry name" value="MSRB"/>
    <property type="match status" value="1"/>
</dbReference>
<dbReference type="GO" id="GO:0033743">
    <property type="term" value="F:peptide-methionine (R)-S-oxide reductase activity"/>
    <property type="evidence" value="ECO:0007669"/>
    <property type="project" value="InterPro"/>
</dbReference>
<name>A0A0W8FVP8_9ZZZZ</name>
<protein>
    <recommendedName>
        <fullName evidence="1">peptide-methionine (S)-S-oxide reductase</fullName>
        <ecNumber evidence="1">1.8.4.11</ecNumber>
    </recommendedName>
</protein>
<dbReference type="Pfam" id="PF01625">
    <property type="entry name" value="PMSR"/>
    <property type="match status" value="1"/>
</dbReference>
<dbReference type="InterPro" id="IPR011057">
    <property type="entry name" value="Mss4-like_sf"/>
</dbReference>
<dbReference type="PANTHER" id="PTHR43774:SF1">
    <property type="entry name" value="PEPTIDE METHIONINE SULFOXIDE REDUCTASE MSRA 2"/>
    <property type="match status" value="1"/>
</dbReference>
<dbReference type="Gene3D" id="3.30.1060.10">
    <property type="entry name" value="Peptide methionine sulphoxide reductase MsrA"/>
    <property type="match status" value="1"/>
</dbReference>
<dbReference type="NCBIfam" id="TIGR00357">
    <property type="entry name" value="peptide-methionine (R)-S-oxide reductase MsrB"/>
    <property type="match status" value="1"/>
</dbReference>
<dbReference type="EMBL" id="LNQE01000787">
    <property type="protein sequence ID" value="KUG24987.1"/>
    <property type="molecule type" value="Genomic_DNA"/>
</dbReference>
<evidence type="ECO:0000259" key="4">
    <source>
        <dbReference type="PROSITE" id="PS51790"/>
    </source>
</evidence>
<reference evidence="5" key="1">
    <citation type="journal article" date="2015" name="Proc. Natl. Acad. Sci. U.S.A.">
        <title>Networks of energetic and metabolic interactions define dynamics in microbial communities.</title>
        <authorList>
            <person name="Embree M."/>
            <person name="Liu J.K."/>
            <person name="Al-Bassam M.M."/>
            <person name="Zengler K."/>
        </authorList>
    </citation>
    <scope>NUCLEOTIDE SEQUENCE</scope>
</reference>
<keyword evidence="2 5" id="KW-0560">Oxidoreductase</keyword>
<evidence type="ECO:0000313" key="5">
    <source>
        <dbReference type="EMBL" id="KUG24987.1"/>
    </source>
</evidence>
<dbReference type="SUPFAM" id="SSF55068">
    <property type="entry name" value="Peptide methionine sulfoxide reductase"/>
    <property type="match status" value="1"/>
</dbReference>
<dbReference type="AlphaFoldDB" id="A0A0W8FVP8"/>
<keyword evidence="3" id="KW-0511">Multifunctional enzyme</keyword>
<dbReference type="InterPro" id="IPR036509">
    <property type="entry name" value="Met_Sox_Rdtase_MsrA_sf"/>
</dbReference>
<dbReference type="InterPro" id="IPR002569">
    <property type="entry name" value="Met_Sox_Rdtase_MsrA_dom"/>
</dbReference>
<gene>
    <name evidence="5" type="ORF">ASZ90_005194</name>
</gene>
<dbReference type="NCBIfam" id="TIGR00401">
    <property type="entry name" value="msrA"/>
    <property type="match status" value="1"/>
</dbReference>
<accession>A0A0W8FVP8</accession>
<dbReference type="EC" id="1.8.4.11" evidence="1"/>
<organism evidence="5">
    <name type="scientific">hydrocarbon metagenome</name>
    <dbReference type="NCBI Taxonomy" id="938273"/>
    <lineage>
        <taxon>unclassified sequences</taxon>
        <taxon>metagenomes</taxon>
        <taxon>ecological metagenomes</taxon>
    </lineage>
</organism>
<dbReference type="PANTHER" id="PTHR43774">
    <property type="entry name" value="PEPTIDE METHIONINE SULFOXIDE REDUCTASE"/>
    <property type="match status" value="1"/>
</dbReference>
<sequence>MKSENIKSISGKVEIATLAGGCFWCIEAPFESIDGVLKVVSGYSGGKVENPTYEQVTSGTTGHKEAVQVFFDPELISYSEILDVFWKQFDPTDEGGSFYDRGSQYESGIFYHDHKQKQIAEKSKNDLDRSGIFDKPIVTRIEKFANFYEAEEHHQDYAEKNPLHYSNYKKGSGRESFIKAVWGDENVDQYIRNAKDESRKESLTELQYNVTQKNATEPPFKNEYWDHQEEGIYVDIVSGEPLFSSKDRFECGSGWVSFTKPIDTRFTRKKEDNSHGMNRIEVRSKIADSHLGHVFYDGPEPTNLRYCVNSASLRFIPKDKMKELGYDEYLWVVE</sequence>
<dbReference type="Gene3D" id="2.170.150.20">
    <property type="entry name" value="Peptide methionine sulfoxide reductase"/>
    <property type="match status" value="1"/>
</dbReference>
<proteinExistence type="inferred from homology"/>
<dbReference type="GO" id="GO:0008113">
    <property type="term" value="F:peptide-methionine (S)-S-oxide reductase activity"/>
    <property type="evidence" value="ECO:0007669"/>
    <property type="project" value="UniProtKB-EC"/>
</dbReference>
<evidence type="ECO:0000256" key="1">
    <source>
        <dbReference type="ARBA" id="ARBA00012502"/>
    </source>
</evidence>
<dbReference type="HAMAP" id="MF_01400">
    <property type="entry name" value="MsrB"/>
    <property type="match status" value="1"/>
</dbReference>
<dbReference type="FunFam" id="2.170.150.20:FF:000003">
    <property type="entry name" value="Peptide methionine sulfoxide reductase MsrB"/>
    <property type="match status" value="1"/>
</dbReference>
<dbReference type="InterPro" id="IPR002579">
    <property type="entry name" value="Met_Sox_Rdtase_MsrB_dom"/>
</dbReference>
<feature type="domain" description="MsrB" evidence="4">
    <location>
        <begin position="196"/>
        <end position="318"/>
    </location>
</feature>
<comment type="caution">
    <text evidence="5">The sequence shown here is derived from an EMBL/GenBank/DDBJ whole genome shotgun (WGS) entry which is preliminary data.</text>
</comment>
<dbReference type="HAMAP" id="MF_01401">
    <property type="entry name" value="MsrA"/>
    <property type="match status" value="1"/>
</dbReference>
<evidence type="ECO:0000256" key="3">
    <source>
        <dbReference type="ARBA" id="ARBA00023268"/>
    </source>
</evidence>